<keyword evidence="11" id="KW-1185">Reference proteome</keyword>
<evidence type="ECO:0000256" key="2">
    <source>
        <dbReference type="ARBA" id="ARBA00023125"/>
    </source>
</evidence>
<dbReference type="Proteomes" id="UP000681722">
    <property type="component" value="Unassembled WGS sequence"/>
</dbReference>
<keyword evidence="4" id="KW-0175">Coiled coil</keyword>
<dbReference type="EMBL" id="CAJNOK010008539">
    <property type="protein sequence ID" value="CAF1066225.1"/>
    <property type="molecule type" value="Genomic_DNA"/>
</dbReference>
<dbReference type="InterPro" id="IPR004827">
    <property type="entry name" value="bZIP"/>
</dbReference>
<dbReference type="EMBL" id="CAJOBA010008553">
    <property type="protein sequence ID" value="CAF3831200.1"/>
    <property type="molecule type" value="Genomic_DNA"/>
</dbReference>
<evidence type="ECO:0000256" key="5">
    <source>
        <dbReference type="SAM" id="MobiDB-lite"/>
    </source>
</evidence>
<dbReference type="Gene3D" id="1.20.5.170">
    <property type="match status" value="1"/>
</dbReference>
<evidence type="ECO:0000256" key="3">
    <source>
        <dbReference type="ARBA" id="ARBA00023163"/>
    </source>
</evidence>
<reference evidence="8" key="1">
    <citation type="submission" date="2021-02" db="EMBL/GenBank/DDBJ databases">
        <authorList>
            <person name="Nowell W R."/>
        </authorList>
    </citation>
    <scope>NUCLEOTIDE SEQUENCE</scope>
</reference>
<dbReference type="InterPro" id="IPR000837">
    <property type="entry name" value="AP-1"/>
</dbReference>
<evidence type="ECO:0000313" key="9">
    <source>
        <dbReference type="EMBL" id="CAF3831200.1"/>
    </source>
</evidence>
<feature type="region of interest" description="Disordered" evidence="5">
    <location>
        <begin position="46"/>
        <end position="70"/>
    </location>
</feature>
<keyword evidence="1" id="KW-0805">Transcription regulation</keyword>
<evidence type="ECO:0000256" key="4">
    <source>
        <dbReference type="SAM" id="Coils"/>
    </source>
</evidence>
<keyword evidence="2" id="KW-0238">DNA-binding</keyword>
<evidence type="ECO:0000313" key="8">
    <source>
        <dbReference type="EMBL" id="CAF1110688.1"/>
    </source>
</evidence>
<dbReference type="OrthoDB" id="10043359at2759"/>
<dbReference type="PROSITE" id="PS50217">
    <property type="entry name" value="BZIP"/>
    <property type="match status" value="1"/>
</dbReference>
<dbReference type="GO" id="GO:0000978">
    <property type="term" value="F:RNA polymerase II cis-regulatory region sequence-specific DNA binding"/>
    <property type="evidence" value="ECO:0007669"/>
    <property type="project" value="TreeGrafter"/>
</dbReference>
<gene>
    <name evidence="8" type="ORF">GPM918_LOCUS19216</name>
    <name evidence="7" type="ORF">OVA965_LOCUS17669</name>
    <name evidence="10" type="ORF">SRO942_LOCUS19215</name>
    <name evidence="9" type="ORF">TMI583_LOCUS17679</name>
</gene>
<feature type="domain" description="BZIP" evidence="6">
    <location>
        <begin position="122"/>
        <end position="185"/>
    </location>
</feature>
<protein>
    <recommendedName>
        <fullName evidence="6">BZIP domain-containing protein</fullName>
    </recommendedName>
</protein>
<comment type="caution">
    <text evidence="8">The sequence shown here is derived from an EMBL/GenBank/DDBJ whole genome shotgun (WGS) entry which is preliminary data.</text>
</comment>
<dbReference type="GO" id="GO:0005634">
    <property type="term" value="C:nucleus"/>
    <property type="evidence" value="ECO:0007669"/>
    <property type="project" value="TreeGrafter"/>
</dbReference>
<proteinExistence type="predicted"/>
<evidence type="ECO:0000313" key="7">
    <source>
        <dbReference type="EMBL" id="CAF1066225.1"/>
    </source>
</evidence>
<dbReference type="Proteomes" id="UP000663829">
    <property type="component" value="Unassembled WGS sequence"/>
</dbReference>
<dbReference type="PANTHER" id="PTHR23351:SF24">
    <property type="entry name" value="ACTIVATING TRANSCRIPTION FACTOR 3-RELATED"/>
    <property type="match status" value="1"/>
</dbReference>
<dbReference type="PANTHER" id="PTHR23351">
    <property type="entry name" value="FOS TRANSCRIPTION FACTOR-RELATED"/>
    <property type="match status" value="1"/>
</dbReference>
<dbReference type="SUPFAM" id="SSF57959">
    <property type="entry name" value="Leucine zipper domain"/>
    <property type="match status" value="1"/>
</dbReference>
<organism evidence="8 11">
    <name type="scientific">Didymodactylos carnosus</name>
    <dbReference type="NCBI Taxonomy" id="1234261"/>
    <lineage>
        <taxon>Eukaryota</taxon>
        <taxon>Metazoa</taxon>
        <taxon>Spiralia</taxon>
        <taxon>Gnathifera</taxon>
        <taxon>Rotifera</taxon>
        <taxon>Eurotatoria</taxon>
        <taxon>Bdelloidea</taxon>
        <taxon>Philodinida</taxon>
        <taxon>Philodinidae</taxon>
        <taxon>Didymodactylos</taxon>
    </lineage>
</organism>
<keyword evidence="3" id="KW-0804">Transcription</keyword>
<dbReference type="SMART" id="SM00338">
    <property type="entry name" value="BRLZ"/>
    <property type="match status" value="1"/>
</dbReference>
<accession>A0A814PUT1</accession>
<evidence type="ECO:0000256" key="1">
    <source>
        <dbReference type="ARBA" id="ARBA00023015"/>
    </source>
</evidence>
<dbReference type="PROSITE" id="PS00036">
    <property type="entry name" value="BZIP_BASIC"/>
    <property type="match status" value="1"/>
</dbReference>
<dbReference type="PRINTS" id="PR00042">
    <property type="entry name" value="LEUZIPPRFOS"/>
</dbReference>
<dbReference type="AlphaFoldDB" id="A0A814PUT1"/>
<dbReference type="EMBL" id="CAJNOQ010005764">
    <property type="protein sequence ID" value="CAF1110688.1"/>
    <property type="molecule type" value="Genomic_DNA"/>
</dbReference>
<dbReference type="EMBL" id="CAJOBC010005765">
    <property type="protein sequence ID" value="CAF3875113.1"/>
    <property type="molecule type" value="Genomic_DNA"/>
</dbReference>
<dbReference type="Proteomes" id="UP000677228">
    <property type="component" value="Unassembled WGS sequence"/>
</dbReference>
<evidence type="ECO:0000259" key="6">
    <source>
        <dbReference type="PROSITE" id="PS50217"/>
    </source>
</evidence>
<feature type="compositionally biased region" description="Polar residues" evidence="5">
    <location>
        <begin position="57"/>
        <end position="67"/>
    </location>
</feature>
<dbReference type="Proteomes" id="UP000682733">
    <property type="component" value="Unassembled WGS sequence"/>
</dbReference>
<dbReference type="GO" id="GO:0000981">
    <property type="term" value="F:DNA-binding transcription factor activity, RNA polymerase II-specific"/>
    <property type="evidence" value="ECO:0007669"/>
    <property type="project" value="TreeGrafter"/>
</dbReference>
<sequence length="298" mass="33825">MRSNFIASTTFEMCTGDFNFSPSNSTDLNRKQQLKSVKIEMSPCYISGGSDSGTEPVDSNSNYSSTLNDDDETIVKKPTLSDTKLKNIIKFGPIVVRPRRKPALTLSTGRRSKYEVLPPIEDHKRQIRRARNRAAAENVRIRRLTIEERLNKQIQDLEQESDSLISNINVLKNQKTHLQTLLTTHMYVCMISDQVDGSISLNENDCTSIFPLDNSTQKNDLQSLNYLPSSFDFNNYIRTISDISSISTTSTATTTSNYLSWDKPSLSQDSVFPDFDNTFYSQNNFDSCDDLDELLFSR</sequence>
<evidence type="ECO:0000313" key="10">
    <source>
        <dbReference type="EMBL" id="CAF3875113.1"/>
    </source>
</evidence>
<dbReference type="InterPro" id="IPR046347">
    <property type="entry name" value="bZIP_sf"/>
</dbReference>
<feature type="coiled-coil region" evidence="4">
    <location>
        <begin position="120"/>
        <end position="174"/>
    </location>
</feature>
<name>A0A814PUT1_9BILA</name>
<evidence type="ECO:0000313" key="11">
    <source>
        <dbReference type="Proteomes" id="UP000663829"/>
    </source>
</evidence>